<evidence type="ECO:0000256" key="2">
    <source>
        <dbReference type="ARBA" id="ARBA00022692"/>
    </source>
</evidence>
<dbReference type="GO" id="GO:0000166">
    <property type="term" value="F:nucleotide binding"/>
    <property type="evidence" value="ECO:0007669"/>
    <property type="project" value="InterPro"/>
</dbReference>
<evidence type="ECO:0000256" key="4">
    <source>
        <dbReference type="ARBA" id="ARBA00023136"/>
    </source>
</evidence>
<dbReference type="KEGG" id="sre:PTSG_11929"/>
<keyword evidence="2" id="KW-0812">Transmembrane</keyword>
<dbReference type="GeneID" id="16076930"/>
<sequence>MDEAMITGRINTRLVSKGVDGIVMWAAPWHRVAIGVWVALLTSGAADTFAVFDKTGTLTVGSPQVMRLWRTSALSPATDFKTFSGRGISATVDSMPIVIGMHIETMHEDDETRGYTVVTCSADGNLLPGPCGVSLTRASLRGEESGAPAAPARPDHGHAHGRLRGPFGAEIGIDNVLAAACRSCRRKGEVVAIVGDNINIESADVVLMIKDNLLAESIHWSWQVATSSATPTTDVHAIREITSVHVSEIQSIATATTSSPSPVLLWHHFGEGHGFIGTISMSASREQHLLVPEACVLAMYSVTSSSTSLRLSLIHSPLAAGHSWSLADTVAQSVWNVDKPCRVAALLPPFGGQRSRSEATAGVCASPWMGSTS</sequence>
<comment type="subcellular location">
    <subcellularLocation>
        <location evidence="1">Membrane</location>
    </subcellularLocation>
</comment>
<dbReference type="EMBL" id="GL832960">
    <property type="protein sequence ID" value="EGD82161.1"/>
    <property type="molecule type" value="Genomic_DNA"/>
</dbReference>
<dbReference type="SUPFAM" id="SSF81660">
    <property type="entry name" value="Metal cation-transporting ATPase, ATP-binding domain N"/>
    <property type="match status" value="1"/>
</dbReference>
<name>F2U3G7_SALR5</name>
<keyword evidence="3" id="KW-1133">Transmembrane helix</keyword>
<dbReference type="GO" id="GO:0016020">
    <property type="term" value="C:membrane"/>
    <property type="evidence" value="ECO:0007669"/>
    <property type="project" value="UniProtKB-SubCell"/>
</dbReference>
<evidence type="ECO:0000256" key="3">
    <source>
        <dbReference type="ARBA" id="ARBA00022989"/>
    </source>
</evidence>
<dbReference type="InParanoid" id="F2U3G7"/>
<evidence type="ECO:0000256" key="1">
    <source>
        <dbReference type="ARBA" id="ARBA00004370"/>
    </source>
</evidence>
<evidence type="ECO:0000313" key="6">
    <source>
        <dbReference type="EMBL" id="EGD82161.1"/>
    </source>
</evidence>
<accession>F2U3G7</accession>
<proteinExistence type="predicted"/>
<keyword evidence="4" id="KW-0472">Membrane</keyword>
<keyword evidence="7" id="KW-1185">Reference proteome</keyword>
<dbReference type="RefSeq" id="XP_004996344.1">
    <property type="nucleotide sequence ID" value="XM_004996287.1"/>
</dbReference>
<protein>
    <submittedName>
        <fullName evidence="6">Uncharacterized protein</fullName>
    </submittedName>
</protein>
<dbReference type="PROSITE" id="PS00154">
    <property type="entry name" value="ATPASE_E1_E2"/>
    <property type="match status" value="1"/>
</dbReference>
<dbReference type="InterPro" id="IPR018303">
    <property type="entry name" value="ATPase_P-typ_P_site"/>
</dbReference>
<evidence type="ECO:0000256" key="5">
    <source>
        <dbReference type="SAM" id="MobiDB-lite"/>
    </source>
</evidence>
<reference evidence="6" key="1">
    <citation type="submission" date="2009-08" db="EMBL/GenBank/DDBJ databases">
        <title>Annotation of Salpingoeca rosetta.</title>
        <authorList>
            <consortium name="The Broad Institute Genome Sequencing Platform"/>
            <person name="Russ C."/>
            <person name="Cuomo C."/>
            <person name="Burger G."/>
            <person name="Gray M.W."/>
            <person name="Holland P.W.H."/>
            <person name="King N."/>
            <person name="Lang F.B.F."/>
            <person name="Roger A.J."/>
            <person name="Ruiz-Trillo I."/>
            <person name="Young S.K."/>
            <person name="Zeng Q."/>
            <person name="Gargeya S."/>
            <person name="Alvarado L."/>
            <person name="Berlin A."/>
            <person name="Chapman S.B."/>
            <person name="Chen Z."/>
            <person name="Freedman E."/>
            <person name="Gellesch M."/>
            <person name="Goldberg J."/>
            <person name="Griggs A."/>
            <person name="Gujja S."/>
            <person name="Heilman E."/>
            <person name="Heiman D."/>
            <person name="Howarth C."/>
            <person name="Mehta T."/>
            <person name="Neiman D."/>
            <person name="Pearson M."/>
            <person name="Roberts A."/>
            <person name="Saif S."/>
            <person name="Shea T."/>
            <person name="Shenoy N."/>
            <person name="Sisk P."/>
            <person name="Stolte C."/>
            <person name="Sykes S."/>
            <person name="White J."/>
            <person name="Yandava C."/>
            <person name="Haas B."/>
            <person name="Nusbaum C."/>
            <person name="Birren B."/>
        </authorList>
    </citation>
    <scope>NUCLEOTIDE SEQUENCE [LARGE SCALE GENOMIC DNA]</scope>
    <source>
        <strain evidence="6">ATCC 50818</strain>
    </source>
</reference>
<feature type="region of interest" description="Disordered" evidence="5">
    <location>
        <begin position="142"/>
        <end position="161"/>
    </location>
</feature>
<dbReference type="Proteomes" id="UP000007799">
    <property type="component" value="Unassembled WGS sequence"/>
</dbReference>
<evidence type="ECO:0000313" key="7">
    <source>
        <dbReference type="Proteomes" id="UP000007799"/>
    </source>
</evidence>
<dbReference type="AlphaFoldDB" id="F2U3G7"/>
<organism evidence="7">
    <name type="scientific">Salpingoeca rosetta (strain ATCC 50818 / BSB-021)</name>
    <dbReference type="NCBI Taxonomy" id="946362"/>
    <lineage>
        <taxon>Eukaryota</taxon>
        <taxon>Choanoflagellata</taxon>
        <taxon>Craspedida</taxon>
        <taxon>Salpingoecidae</taxon>
        <taxon>Salpingoeca</taxon>
    </lineage>
</organism>
<dbReference type="InterPro" id="IPR023299">
    <property type="entry name" value="ATPase_P-typ_cyto_dom_N"/>
</dbReference>
<gene>
    <name evidence="6" type="ORF">PTSG_11929</name>
</gene>